<comment type="caution">
    <text evidence="2">The sequence shown here is derived from an EMBL/GenBank/DDBJ whole genome shotgun (WGS) entry which is preliminary data.</text>
</comment>
<feature type="region of interest" description="Disordered" evidence="1">
    <location>
        <begin position="1"/>
        <end position="62"/>
    </location>
</feature>
<evidence type="ECO:0000256" key="1">
    <source>
        <dbReference type="SAM" id="MobiDB-lite"/>
    </source>
</evidence>
<keyword evidence="3" id="KW-1185">Reference proteome</keyword>
<evidence type="ECO:0000313" key="2">
    <source>
        <dbReference type="EMBL" id="MBB5293050.1"/>
    </source>
</evidence>
<dbReference type="Proteomes" id="UP000566663">
    <property type="component" value="Unassembled WGS sequence"/>
</dbReference>
<dbReference type="AlphaFoldDB" id="A0A7W8I1U9"/>
<dbReference type="EMBL" id="JACHFZ010000006">
    <property type="protein sequence ID" value="MBB5293050.1"/>
    <property type="molecule type" value="Genomic_DNA"/>
</dbReference>
<sequence length="62" mass="6121">MSTRNGIDQGRSVHDNAGLGQHRVGEAGAPPRQKTARPPSAGGPGAGSGDDAANSVKTGRDA</sequence>
<organism evidence="2 3">
    <name type="scientific">Brevundimonas basaltis</name>
    <dbReference type="NCBI Taxonomy" id="472166"/>
    <lineage>
        <taxon>Bacteria</taxon>
        <taxon>Pseudomonadati</taxon>
        <taxon>Pseudomonadota</taxon>
        <taxon>Alphaproteobacteria</taxon>
        <taxon>Caulobacterales</taxon>
        <taxon>Caulobacteraceae</taxon>
        <taxon>Brevundimonas</taxon>
    </lineage>
</organism>
<gene>
    <name evidence="2" type="ORF">HNQ67_002595</name>
</gene>
<protein>
    <submittedName>
        <fullName evidence="2">Uncharacterized protein</fullName>
    </submittedName>
</protein>
<name>A0A7W8I1U9_9CAUL</name>
<proteinExistence type="predicted"/>
<accession>A0A7W8I1U9</accession>
<evidence type="ECO:0000313" key="3">
    <source>
        <dbReference type="Proteomes" id="UP000566663"/>
    </source>
</evidence>
<reference evidence="2 3" key="1">
    <citation type="submission" date="2020-08" db="EMBL/GenBank/DDBJ databases">
        <title>Genomic Encyclopedia of Type Strains, Phase IV (KMG-IV): sequencing the most valuable type-strain genomes for metagenomic binning, comparative biology and taxonomic classification.</title>
        <authorList>
            <person name="Goeker M."/>
        </authorList>
    </citation>
    <scope>NUCLEOTIDE SEQUENCE [LARGE SCALE GENOMIC DNA]</scope>
    <source>
        <strain evidence="2 3">DSM 25335</strain>
    </source>
</reference>